<name>A0A2W6MT41_9HELI</name>
<reference evidence="1 2" key="1">
    <citation type="submission" date="2017-03" db="EMBL/GenBank/DDBJ databases">
        <title>Genomic and clinical evidence uncovers the enterohepatic species Helicobacter valdiviensis as a potential human intestinal pathogen.</title>
        <authorList>
            <person name="Fresia P."/>
            <person name="Jara R."/>
            <person name="Sierra R."/>
            <person name="Ferres I."/>
            <person name="Greif G."/>
            <person name="Iraola G."/>
            <person name="Collado L."/>
        </authorList>
    </citation>
    <scope>NUCLEOTIDE SEQUENCE [LARGE SCALE GENOMIC DNA]</scope>
    <source>
        <strain evidence="1 2">WBE14</strain>
    </source>
</reference>
<comment type="caution">
    <text evidence="1">The sequence shown here is derived from an EMBL/GenBank/DDBJ whole genome shotgun (WGS) entry which is preliminary data.</text>
</comment>
<dbReference type="EMBL" id="NBIU01000023">
    <property type="protein sequence ID" value="PZT47715.1"/>
    <property type="molecule type" value="Genomic_DNA"/>
</dbReference>
<dbReference type="Proteomes" id="UP000249746">
    <property type="component" value="Unassembled WGS sequence"/>
</dbReference>
<keyword evidence="2" id="KW-1185">Reference proteome</keyword>
<dbReference type="RefSeq" id="WP_111230205.1">
    <property type="nucleotide sequence ID" value="NZ_NBIU01000023.1"/>
</dbReference>
<evidence type="ECO:0000313" key="1">
    <source>
        <dbReference type="EMBL" id="PZT47715.1"/>
    </source>
</evidence>
<proteinExistence type="predicted"/>
<evidence type="ECO:0000313" key="2">
    <source>
        <dbReference type="Proteomes" id="UP000249746"/>
    </source>
</evidence>
<organism evidence="1 2">
    <name type="scientific">Helicobacter valdiviensis</name>
    <dbReference type="NCBI Taxonomy" id="1458358"/>
    <lineage>
        <taxon>Bacteria</taxon>
        <taxon>Pseudomonadati</taxon>
        <taxon>Campylobacterota</taxon>
        <taxon>Epsilonproteobacteria</taxon>
        <taxon>Campylobacterales</taxon>
        <taxon>Helicobacteraceae</taxon>
        <taxon>Helicobacter</taxon>
    </lineage>
</organism>
<gene>
    <name evidence="1" type="ORF">B6S12_07590</name>
</gene>
<dbReference type="AlphaFoldDB" id="A0A2W6MT41"/>
<accession>A0A2W6MT41</accession>
<protein>
    <submittedName>
        <fullName evidence="1">Uncharacterized protein</fullName>
    </submittedName>
</protein>
<sequence>MDKNEFEAFVISKIKLDNKEITDLLLELLSTIKQEHYLNICLSLNDVKFSISLLEFVKILKEQINLHCLHLAQKAKIKNFQGTRLDELELITLALKKEEFKNLPKWVKEA</sequence>
<dbReference type="OrthoDB" id="5327451at2"/>